<evidence type="ECO:0000313" key="1">
    <source>
        <dbReference type="EMBL" id="RIA81515.1"/>
    </source>
</evidence>
<reference evidence="1 2" key="1">
    <citation type="submission" date="2018-06" db="EMBL/GenBank/DDBJ databases">
        <title>Comparative genomics reveals the genomic features of Rhizophagus irregularis, R. cerebriforme, R. diaphanum and Gigaspora rosea, and their symbiotic lifestyle signature.</title>
        <authorList>
            <person name="Morin E."/>
            <person name="San Clemente H."/>
            <person name="Chen E.C.H."/>
            <person name="De La Providencia I."/>
            <person name="Hainaut M."/>
            <person name="Kuo A."/>
            <person name="Kohler A."/>
            <person name="Murat C."/>
            <person name="Tang N."/>
            <person name="Roy S."/>
            <person name="Loubradou J."/>
            <person name="Henrissat B."/>
            <person name="Grigoriev I.V."/>
            <person name="Corradi N."/>
            <person name="Roux C."/>
            <person name="Martin F.M."/>
        </authorList>
    </citation>
    <scope>NUCLEOTIDE SEQUENCE [LARGE SCALE GENOMIC DNA]</scope>
    <source>
        <strain evidence="1 2">DAOM 227022</strain>
    </source>
</reference>
<protein>
    <submittedName>
        <fullName evidence="1">Uncharacterized protein</fullName>
    </submittedName>
</protein>
<comment type="caution">
    <text evidence="1">The sequence shown here is derived from an EMBL/GenBank/DDBJ whole genome shotgun (WGS) entry which is preliminary data.</text>
</comment>
<organism evidence="1 2">
    <name type="scientific">Glomus cerebriforme</name>
    <dbReference type="NCBI Taxonomy" id="658196"/>
    <lineage>
        <taxon>Eukaryota</taxon>
        <taxon>Fungi</taxon>
        <taxon>Fungi incertae sedis</taxon>
        <taxon>Mucoromycota</taxon>
        <taxon>Glomeromycotina</taxon>
        <taxon>Glomeromycetes</taxon>
        <taxon>Glomerales</taxon>
        <taxon>Glomeraceae</taxon>
        <taxon>Glomus</taxon>
    </lineage>
</organism>
<keyword evidence="2" id="KW-1185">Reference proteome</keyword>
<dbReference type="Proteomes" id="UP000265703">
    <property type="component" value="Unassembled WGS sequence"/>
</dbReference>
<evidence type="ECO:0000313" key="2">
    <source>
        <dbReference type="Proteomes" id="UP000265703"/>
    </source>
</evidence>
<dbReference type="OrthoDB" id="2348469at2759"/>
<dbReference type="AlphaFoldDB" id="A0A397SB51"/>
<proteinExistence type="predicted"/>
<name>A0A397SB51_9GLOM</name>
<sequence>MKQTHDKKTGKGKKITKVSRVRWTENAIKVLLSFLIENKKRFKKLKYQRKATSNSKNIQLWKDAESQLTASKKSGKTPIIIQYKEDIETILNKDRPILNPKSYIDSSVSLSEKKRI</sequence>
<dbReference type="EMBL" id="QKYT01000784">
    <property type="protein sequence ID" value="RIA81515.1"/>
    <property type="molecule type" value="Genomic_DNA"/>
</dbReference>
<accession>A0A397SB51</accession>
<gene>
    <name evidence="1" type="ORF">C1645_836877</name>
</gene>